<dbReference type="EMBL" id="CAFBOR010000198">
    <property type="protein sequence ID" value="CAB4996779.1"/>
    <property type="molecule type" value="Genomic_DNA"/>
</dbReference>
<dbReference type="InterPro" id="IPR026919">
    <property type="entry name" value="ADGRV1"/>
</dbReference>
<evidence type="ECO:0000259" key="4">
    <source>
        <dbReference type="Pfam" id="PF03160"/>
    </source>
</evidence>
<evidence type="ECO:0000256" key="3">
    <source>
        <dbReference type="ARBA" id="ARBA00022837"/>
    </source>
</evidence>
<dbReference type="GO" id="GO:0004930">
    <property type="term" value="F:G protein-coupled receptor activity"/>
    <property type="evidence" value="ECO:0007669"/>
    <property type="project" value="InterPro"/>
</dbReference>
<name>A0A6J7P0W3_9ZZZZ</name>
<keyword evidence="1" id="KW-0732">Signal</keyword>
<dbReference type="PANTHER" id="PTHR46682:SF1">
    <property type="entry name" value="ADHESION G-PROTEIN COUPLED RECEPTOR V1"/>
    <property type="match status" value="1"/>
</dbReference>
<organism evidence="5">
    <name type="scientific">freshwater metagenome</name>
    <dbReference type="NCBI Taxonomy" id="449393"/>
    <lineage>
        <taxon>unclassified sequences</taxon>
        <taxon>metagenomes</taxon>
        <taxon>ecological metagenomes</taxon>
    </lineage>
</organism>
<dbReference type="SUPFAM" id="SSF141072">
    <property type="entry name" value="CalX-like"/>
    <property type="match status" value="2"/>
</dbReference>
<dbReference type="PANTHER" id="PTHR46682">
    <property type="entry name" value="ADHESION G-PROTEIN COUPLED RECEPTOR V1"/>
    <property type="match status" value="1"/>
</dbReference>
<dbReference type="InterPro" id="IPR038081">
    <property type="entry name" value="CalX-like_sf"/>
</dbReference>
<evidence type="ECO:0000256" key="2">
    <source>
        <dbReference type="ARBA" id="ARBA00022737"/>
    </source>
</evidence>
<accession>A0A6J7P0W3</accession>
<proteinExistence type="predicted"/>
<keyword evidence="2" id="KW-0677">Repeat</keyword>
<gene>
    <name evidence="5" type="ORF">UFOPK3974_01263</name>
</gene>
<feature type="domain" description="Calx-beta" evidence="4">
    <location>
        <begin position="197"/>
        <end position="247"/>
    </location>
</feature>
<dbReference type="GO" id="GO:0016020">
    <property type="term" value="C:membrane"/>
    <property type="evidence" value="ECO:0007669"/>
    <property type="project" value="InterPro"/>
</dbReference>
<feature type="domain" description="Calx-beta" evidence="4">
    <location>
        <begin position="59"/>
        <end position="148"/>
    </location>
</feature>
<keyword evidence="3" id="KW-0106">Calcium</keyword>
<dbReference type="Pfam" id="PF03160">
    <property type="entry name" value="Calx-beta"/>
    <property type="match status" value="2"/>
</dbReference>
<dbReference type="InterPro" id="IPR003644">
    <property type="entry name" value="Calx_beta"/>
</dbReference>
<evidence type="ECO:0000256" key="1">
    <source>
        <dbReference type="ARBA" id="ARBA00022729"/>
    </source>
</evidence>
<dbReference type="Gene3D" id="2.60.40.2030">
    <property type="match status" value="2"/>
</dbReference>
<sequence length="445" mass="46367">MNRKMMRLRSAIVGTALLAGVIAPIATAAPASAATSLVSIGDSSAVEGNVGKGRSISFPITLDAPTTVNVTVDWMVQLGTASATDVKDFGGGFKTATIRAGKVEAFVNVTIYADAVVESDETFQIHILGATNASPDDHMADGTLIDDDSESTSTPILGAGGGSVHEGNLGTRQGKIWVTLSAPPLTQVSVVATLTGAGVGTYYKAFAKTLIFRPGQYKKAVVLTIYPNISNGGDQVITLALSGATSGVNVMTPSVENTIVDEESSSLITSIDDPRLTPEQVLRAQALIDATTSALAQYSSFVGQTALRAALIAHGYTTVGDSGTGFEHFINNTFINDGIEVDATKVESIVLQRQPDNSWVLGSGMYILNNGKTMANVPEIAGTFTTWHDHQNLCWSGNLIVGLLVNGVCTSGVFRATAPMLHVWITPQVCGPFTGIEGFGGSCVH</sequence>
<protein>
    <submittedName>
        <fullName evidence="5">Unannotated protein</fullName>
    </submittedName>
</protein>
<evidence type="ECO:0000313" key="5">
    <source>
        <dbReference type="EMBL" id="CAB4996779.1"/>
    </source>
</evidence>
<reference evidence="5" key="1">
    <citation type="submission" date="2020-05" db="EMBL/GenBank/DDBJ databases">
        <authorList>
            <person name="Chiriac C."/>
            <person name="Salcher M."/>
            <person name="Ghai R."/>
            <person name="Kavagutti S V."/>
        </authorList>
    </citation>
    <scope>NUCLEOTIDE SEQUENCE</scope>
</reference>
<dbReference type="AlphaFoldDB" id="A0A6J7P0W3"/>